<evidence type="ECO:0000256" key="1">
    <source>
        <dbReference type="SAM" id="Phobius"/>
    </source>
</evidence>
<dbReference type="RefSeq" id="WP_144889161.1">
    <property type="nucleotide sequence ID" value="NZ_VLKO01000001.1"/>
</dbReference>
<gene>
    <name evidence="2" type="ORF">IQ05_00342</name>
</gene>
<sequence>MSKQIIEIESFNPYESRFPNRKLVTRETLILMKYLREEGYEVKVLPDNDQPIEILYKKGLADFFADPVFIALIGIPIGIITTIVSNKIQKLIDSGNKKEKINQDHLIIQIDNSTHNYLGEKFLNEKKHKIKKKCKELKDGFAKCFEIISPKSEFPTPIFLEHKPQIIGWCSLYADDKGLKAKGIITDKIIKKRIKQKRLNGMSVTGIAKITECSICKKSYVECNHVAGNDYGDKSCYNTIIETDYVETSIVKEPINSQCLVSMK</sequence>
<comment type="caution">
    <text evidence="2">The sequence shown here is derived from an EMBL/GenBank/DDBJ whole genome shotgun (WGS) entry which is preliminary data.</text>
</comment>
<proteinExistence type="predicted"/>
<evidence type="ECO:0000313" key="2">
    <source>
        <dbReference type="EMBL" id="TWI03397.1"/>
    </source>
</evidence>
<dbReference type="Proteomes" id="UP000317519">
    <property type="component" value="Unassembled WGS sequence"/>
</dbReference>
<organism evidence="2 3">
    <name type="scientific">Flavobacterium tiangeerense</name>
    <dbReference type="NCBI Taxonomy" id="459471"/>
    <lineage>
        <taxon>Bacteria</taxon>
        <taxon>Pseudomonadati</taxon>
        <taxon>Bacteroidota</taxon>
        <taxon>Flavobacteriia</taxon>
        <taxon>Flavobacteriales</taxon>
        <taxon>Flavobacteriaceae</taxon>
        <taxon>Flavobacterium</taxon>
    </lineage>
</organism>
<keyword evidence="1" id="KW-0812">Transmembrane</keyword>
<keyword evidence="1" id="KW-1133">Transmembrane helix</keyword>
<keyword evidence="3" id="KW-1185">Reference proteome</keyword>
<keyword evidence="1" id="KW-0472">Membrane</keyword>
<dbReference type="EMBL" id="VLKO01000001">
    <property type="protein sequence ID" value="TWI03397.1"/>
    <property type="molecule type" value="Genomic_DNA"/>
</dbReference>
<reference evidence="2 3" key="1">
    <citation type="journal article" date="2015" name="Stand. Genomic Sci.">
        <title>Genomic Encyclopedia of Bacterial and Archaeal Type Strains, Phase III: the genomes of soil and plant-associated and newly described type strains.</title>
        <authorList>
            <person name="Whitman W.B."/>
            <person name="Woyke T."/>
            <person name="Klenk H.P."/>
            <person name="Zhou Y."/>
            <person name="Lilburn T.G."/>
            <person name="Beck B.J."/>
            <person name="De Vos P."/>
            <person name="Vandamme P."/>
            <person name="Eisen J.A."/>
            <person name="Garrity G."/>
            <person name="Hugenholtz P."/>
            <person name="Kyrpides N.C."/>
        </authorList>
    </citation>
    <scope>NUCLEOTIDE SEQUENCE [LARGE SCALE GENOMIC DNA]</scope>
    <source>
        <strain evidence="2 3">CGMCC 1.6847</strain>
    </source>
</reference>
<name>A0ABY3FP04_9FLAO</name>
<accession>A0ABY3FP04</accession>
<feature type="transmembrane region" description="Helical" evidence="1">
    <location>
        <begin position="68"/>
        <end position="88"/>
    </location>
</feature>
<evidence type="ECO:0000313" key="3">
    <source>
        <dbReference type="Proteomes" id="UP000317519"/>
    </source>
</evidence>
<protein>
    <submittedName>
        <fullName evidence="2">Uncharacterized protein</fullName>
    </submittedName>
</protein>